<protein>
    <submittedName>
        <fullName evidence="1">Uncharacterized protein</fullName>
    </submittedName>
</protein>
<gene>
    <name evidence="1" type="ORF">IAC96_10980</name>
</gene>
<reference evidence="1" key="1">
    <citation type="submission" date="2020-10" db="EMBL/GenBank/DDBJ databases">
        <authorList>
            <person name="Gilroy R."/>
        </authorList>
    </citation>
    <scope>NUCLEOTIDE SEQUENCE</scope>
    <source>
        <strain evidence="1">ChiW13-3771</strain>
    </source>
</reference>
<dbReference type="Proteomes" id="UP000824201">
    <property type="component" value="Unassembled WGS sequence"/>
</dbReference>
<evidence type="ECO:0000313" key="1">
    <source>
        <dbReference type="EMBL" id="HIR89462.1"/>
    </source>
</evidence>
<sequence>MIGYISFGRGSGQGLKMVKCSDNMFEFQRQYRKKLEQLAEIRMDSNEMQAVTALGGFILFLYAKKVYPKNKARDPHKKEESRPYAFTQIYVIDRETYWEEMASRAASDKFIRSFYNGTDMPMNITPYQKAGENLLKAAEEGITLVEDLPKEWRLAYAYMGILLCSGEIKQLRSKQFSFIQLMSVFTLLLPMELTEYFSYIIGGKTDLVRFSESESSQLLEEEWIHYRTQAELFFRNYPHFRIVIEGKQEDRKQIYKKLAKQAEEAEKPISWEWYEEKIAEQSRIEAVGSYRTVVQTVGSAYGAIHKGEGERKETIVSVESCMKLVEELLEEYIEDTFCQLLEKRRILYIQNLGDAMELQNKIRQSLIRYGYHWENQNAVFHLLLLSCEILPMQYEMKWRSGEYYHPTLPLDKELMFQTLSKICGRKRKAKSLLQKIQKKLINMYIYW</sequence>
<accession>A0A9D1JDS9</accession>
<name>A0A9D1JDS9_9FIRM</name>
<reference evidence="1" key="2">
    <citation type="journal article" date="2021" name="PeerJ">
        <title>Extensive microbial diversity within the chicken gut microbiome revealed by metagenomics and culture.</title>
        <authorList>
            <person name="Gilroy R."/>
            <person name="Ravi A."/>
            <person name="Getino M."/>
            <person name="Pursley I."/>
            <person name="Horton D.L."/>
            <person name="Alikhan N.F."/>
            <person name="Baker D."/>
            <person name="Gharbi K."/>
            <person name="Hall N."/>
            <person name="Watson M."/>
            <person name="Adriaenssens E.M."/>
            <person name="Foster-Nyarko E."/>
            <person name="Jarju S."/>
            <person name="Secka A."/>
            <person name="Antonio M."/>
            <person name="Oren A."/>
            <person name="Chaudhuri R.R."/>
            <person name="La Ragione R."/>
            <person name="Hildebrand F."/>
            <person name="Pallen M.J."/>
        </authorList>
    </citation>
    <scope>NUCLEOTIDE SEQUENCE</scope>
    <source>
        <strain evidence="1">ChiW13-3771</strain>
    </source>
</reference>
<comment type="caution">
    <text evidence="1">The sequence shown here is derived from an EMBL/GenBank/DDBJ whole genome shotgun (WGS) entry which is preliminary data.</text>
</comment>
<dbReference type="EMBL" id="DVHN01000145">
    <property type="protein sequence ID" value="HIR89462.1"/>
    <property type="molecule type" value="Genomic_DNA"/>
</dbReference>
<evidence type="ECO:0000313" key="2">
    <source>
        <dbReference type="Proteomes" id="UP000824201"/>
    </source>
</evidence>
<organism evidence="1 2">
    <name type="scientific">Candidatus Fimimorpha faecalis</name>
    <dbReference type="NCBI Taxonomy" id="2840824"/>
    <lineage>
        <taxon>Bacteria</taxon>
        <taxon>Bacillati</taxon>
        <taxon>Bacillota</taxon>
        <taxon>Clostridia</taxon>
        <taxon>Eubacteriales</taxon>
        <taxon>Candidatus Fimimorpha</taxon>
    </lineage>
</organism>
<proteinExistence type="predicted"/>
<dbReference type="AlphaFoldDB" id="A0A9D1JDS9"/>